<evidence type="ECO:0000256" key="3">
    <source>
        <dbReference type="ARBA" id="ARBA00022806"/>
    </source>
</evidence>
<dbReference type="Pfam" id="PF00271">
    <property type="entry name" value="Helicase_C"/>
    <property type="match status" value="1"/>
</dbReference>
<evidence type="ECO:0000256" key="4">
    <source>
        <dbReference type="ARBA" id="ARBA00022840"/>
    </source>
</evidence>
<dbReference type="GO" id="GO:0005524">
    <property type="term" value="F:ATP binding"/>
    <property type="evidence" value="ECO:0007669"/>
    <property type="project" value="UniProtKB-KW"/>
</dbReference>
<feature type="domain" description="Helicase C-terminal" evidence="6">
    <location>
        <begin position="3"/>
        <end position="160"/>
    </location>
</feature>
<dbReference type="SMART" id="SM00490">
    <property type="entry name" value="HELICc"/>
    <property type="match status" value="1"/>
</dbReference>
<dbReference type="GO" id="GO:0006281">
    <property type="term" value="P:DNA repair"/>
    <property type="evidence" value="ECO:0007669"/>
    <property type="project" value="TreeGrafter"/>
</dbReference>
<comment type="caution">
    <text evidence="7">The sequence shown here is derived from an EMBL/GenBank/DDBJ whole genome shotgun (WGS) entry which is preliminary data.</text>
</comment>
<feature type="compositionally biased region" description="Acidic residues" evidence="5">
    <location>
        <begin position="183"/>
        <end position="193"/>
    </location>
</feature>
<dbReference type="PROSITE" id="PS51194">
    <property type="entry name" value="HELICASE_CTER"/>
    <property type="match status" value="1"/>
</dbReference>
<dbReference type="GO" id="GO:0016787">
    <property type="term" value="F:hydrolase activity"/>
    <property type="evidence" value="ECO:0007669"/>
    <property type="project" value="UniProtKB-KW"/>
</dbReference>
<evidence type="ECO:0000256" key="1">
    <source>
        <dbReference type="ARBA" id="ARBA00022741"/>
    </source>
</evidence>
<dbReference type="InterPro" id="IPR001650">
    <property type="entry name" value="Helicase_C-like"/>
</dbReference>
<dbReference type="InterPro" id="IPR027417">
    <property type="entry name" value="P-loop_NTPase"/>
</dbReference>
<keyword evidence="3" id="KW-0347">Helicase</keyword>
<reference evidence="7" key="1">
    <citation type="submission" date="2013-05" db="EMBL/GenBank/DDBJ databases">
        <title>Draft genome sequences of six wheat associated Fusarium spp. isolates.</title>
        <authorList>
            <person name="Moolhuijzen P.M."/>
            <person name="Manners J.M."/>
            <person name="Wilcox S."/>
            <person name="Bellgard M.I."/>
            <person name="Gardiner D.M."/>
        </authorList>
    </citation>
    <scope>NUCLEOTIDE SEQUENCE</scope>
    <source>
        <strain evidence="7">CS3069</strain>
    </source>
</reference>
<feature type="region of interest" description="Disordered" evidence="5">
    <location>
        <begin position="172"/>
        <end position="193"/>
    </location>
</feature>
<dbReference type="GO" id="GO:0004386">
    <property type="term" value="F:helicase activity"/>
    <property type="evidence" value="ECO:0007669"/>
    <property type="project" value="UniProtKB-KW"/>
</dbReference>
<evidence type="ECO:0000256" key="5">
    <source>
        <dbReference type="SAM" id="MobiDB-lite"/>
    </source>
</evidence>
<dbReference type="InterPro" id="IPR050628">
    <property type="entry name" value="SNF2_RAD54_helicase_TF"/>
</dbReference>
<accession>A0A090MIP6</accession>
<organism evidence="7">
    <name type="scientific">Fusarium clavum</name>
    <dbReference type="NCBI Taxonomy" id="2594811"/>
    <lineage>
        <taxon>Eukaryota</taxon>
        <taxon>Fungi</taxon>
        <taxon>Dikarya</taxon>
        <taxon>Ascomycota</taxon>
        <taxon>Pezizomycotina</taxon>
        <taxon>Sordariomycetes</taxon>
        <taxon>Hypocreomycetidae</taxon>
        <taxon>Hypocreales</taxon>
        <taxon>Nectriaceae</taxon>
        <taxon>Fusarium</taxon>
        <taxon>Fusarium incarnatum-equiseti species complex</taxon>
    </lineage>
</organism>
<dbReference type="PANTHER" id="PTHR45626">
    <property type="entry name" value="TRANSCRIPTION TERMINATION FACTOR 2-RELATED"/>
    <property type="match status" value="1"/>
</dbReference>
<dbReference type="InterPro" id="IPR049730">
    <property type="entry name" value="SNF2/RAD54-like_C"/>
</dbReference>
<keyword evidence="2" id="KW-0378">Hydrolase</keyword>
<evidence type="ECO:0000259" key="6">
    <source>
        <dbReference type="PROSITE" id="PS51194"/>
    </source>
</evidence>
<dbReference type="GO" id="GO:0005634">
    <property type="term" value="C:nucleus"/>
    <property type="evidence" value="ECO:0007669"/>
    <property type="project" value="TreeGrafter"/>
</dbReference>
<protein>
    <submittedName>
        <fullName evidence="7">WGS project CBMI000000000 data, contig CS3069_c002285</fullName>
    </submittedName>
</protein>
<gene>
    <name evidence="7" type="ORF">BN850_0079900</name>
</gene>
<name>A0A090MIP6_9HYPO</name>
<keyword evidence="4" id="KW-0067">ATP-binding</keyword>
<dbReference type="AlphaFoldDB" id="A0A090MIP6"/>
<sequence length="193" mass="22292">MAVFTQWLAENPDDKIIIFTQFIMTGKLMGRMLEKVGIKFAYYYATGFTDRQRAKSIEAFRTNLECKILIAGLGCGAQSLNLTVANRVLLIEPWWNKTRELQAFGRVHRMGQEKECFFVRIMTQDHIDSRIDQLQREKQEIIDKALQDDGHVPTVLSDTELRQLLHSEDDEALEQEVERALQEADELNAEGED</sequence>
<evidence type="ECO:0000256" key="2">
    <source>
        <dbReference type="ARBA" id="ARBA00022801"/>
    </source>
</evidence>
<evidence type="ECO:0000313" key="7">
    <source>
        <dbReference type="EMBL" id="CEG04872.1"/>
    </source>
</evidence>
<dbReference type="GO" id="GO:0008094">
    <property type="term" value="F:ATP-dependent activity, acting on DNA"/>
    <property type="evidence" value="ECO:0007669"/>
    <property type="project" value="TreeGrafter"/>
</dbReference>
<dbReference type="SUPFAM" id="SSF52540">
    <property type="entry name" value="P-loop containing nucleoside triphosphate hydrolases"/>
    <property type="match status" value="1"/>
</dbReference>
<dbReference type="Gene3D" id="3.40.50.300">
    <property type="entry name" value="P-loop containing nucleotide triphosphate hydrolases"/>
    <property type="match status" value="1"/>
</dbReference>
<keyword evidence="1" id="KW-0547">Nucleotide-binding</keyword>
<proteinExistence type="predicted"/>
<dbReference type="PANTHER" id="PTHR45626:SF17">
    <property type="entry name" value="HELICASE-LIKE TRANSCRIPTION FACTOR"/>
    <property type="match status" value="1"/>
</dbReference>
<dbReference type="EMBL" id="CBMI010002283">
    <property type="protein sequence ID" value="CEG04872.1"/>
    <property type="molecule type" value="Genomic_DNA"/>
</dbReference>
<dbReference type="CDD" id="cd18793">
    <property type="entry name" value="SF2_C_SNF"/>
    <property type="match status" value="1"/>
</dbReference>